<dbReference type="AlphaFoldDB" id="A0AAD4Z727"/>
<keyword evidence="2" id="KW-1185">Reference proteome</keyword>
<dbReference type="PANTHER" id="PTHR45835">
    <property type="entry name" value="YALI0A06105P"/>
    <property type="match status" value="1"/>
</dbReference>
<organism evidence="1 2">
    <name type="scientific">Prunus dulcis</name>
    <name type="common">Almond</name>
    <name type="synonym">Amygdalus dulcis</name>
    <dbReference type="NCBI Taxonomy" id="3755"/>
    <lineage>
        <taxon>Eukaryota</taxon>
        <taxon>Viridiplantae</taxon>
        <taxon>Streptophyta</taxon>
        <taxon>Embryophyta</taxon>
        <taxon>Tracheophyta</taxon>
        <taxon>Spermatophyta</taxon>
        <taxon>Magnoliopsida</taxon>
        <taxon>eudicotyledons</taxon>
        <taxon>Gunneridae</taxon>
        <taxon>Pentapetalae</taxon>
        <taxon>rosids</taxon>
        <taxon>fabids</taxon>
        <taxon>Rosales</taxon>
        <taxon>Rosaceae</taxon>
        <taxon>Amygdaloideae</taxon>
        <taxon>Amygdaleae</taxon>
        <taxon>Prunus</taxon>
    </lineage>
</organism>
<proteinExistence type="predicted"/>
<evidence type="ECO:0000313" key="2">
    <source>
        <dbReference type="Proteomes" id="UP001054821"/>
    </source>
</evidence>
<comment type="caution">
    <text evidence="1">The sequence shown here is derived from an EMBL/GenBank/DDBJ whole genome shotgun (WGS) entry which is preliminary data.</text>
</comment>
<evidence type="ECO:0000313" key="1">
    <source>
        <dbReference type="EMBL" id="KAI5334328.1"/>
    </source>
</evidence>
<dbReference type="Proteomes" id="UP001054821">
    <property type="component" value="Chromosome 4"/>
</dbReference>
<dbReference type="EMBL" id="JAJFAZ020000004">
    <property type="protein sequence ID" value="KAI5334328.1"/>
    <property type="molecule type" value="Genomic_DNA"/>
</dbReference>
<name>A0AAD4Z727_PRUDU</name>
<protein>
    <submittedName>
        <fullName evidence="1">Uncharacterized protein</fullName>
    </submittedName>
</protein>
<reference evidence="1 2" key="1">
    <citation type="journal article" date="2022" name="G3 (Bethesda)">
        <title>Whole-genome sequence and methylome profiling of the almond [Prunus dulcis (Mill.) D.A. Webb] cultivar 'Nonpareil'.</title>
        <authorList>
            <person name="D'Amico-Willman K.M."/>
            <person name="Ouma W.Z."/>
            <person name="Meulia T."/>
            <person name="Sideli G.M."/>
            <person name="Gradziel T.M."/>
            <person name="Fresnedo-Ramirez J."/>
        </authorList>
    </citation>
    <scope>NUCLEOTIDE SEQUENCE [LARGE SCALE GENOMIC DNA]</scope>
    <source>
        <strain evidence="1">Clone GOH B32 T37-40</strain>
    </source>
</reference>
<sequence length="74" mass="8527">MLIELRKLRVGLGMDDQGALLATLYQVKVERQKPSGLLQPLPIPEWKSEHITMDFVFKLLRTQSKHDGVWVIVD</sequence>
<dbReference type="PANTHER" id="PTHR45835:SF99">
    <property type="entry name" value="CHROMO DOMAIN-CONTAINING PROTEIN-RELATED"/>
    <property type="match status" value="1"/>
</dbReference>
<gene>
    <name evidence="1" type="ORF">L3X38_024461</name>
</gene>
<accession>A0AAD4Z727</accession>